<dbReference type="PANTHER" id="PTHR33976">
    <property type="entry name" value="OS07G0645000 PROTEIN"/>
    <property type="match status" value="1"/>
</dbReference>
<dbReference type="InterPro" id="IPR045285">
    <property type="entry name" value="At5g19230-like"/>
</dbReference>
<keyword evidence="2" id="KW-0732">Signal</keyword>
<protein>
    <recommendedName>
        <fullName evidence="3">Uncharacterized GPI-anchored protein At5g19230-like domain-containing protein</fullName>
    </recommendedName>
</protein>
<name>A0A7J7D0L7_TRIWF</name>
<dbReference type="Gene3D" id="3.40.33.10">
    <property type="entry name" value="CAP"/>
    <property type="match status" value="1"/>
</dbReference>
<dbReference type="InterPro" id="IPR059083">
    <property type="entry name" value="At5g19230_dom"/>
</dbReference>
<reference evidence="4 5" key="1">
    <citation type="journal article" date="2020" name="Nat. Commun.">
        <title>Genome of Tripterygium wilfordii and identification of cytochrome P450 involved in triptolide biosynthesis.</title>
        <authorList>
            <person name="Tu L."/>
            <person name="Su P."/>
            <person name="Zhang Z."/>
            <person name="Gao L."/>
            <person name="Wang J."/>
            <person name="Hu T."/>
            <person name="Zhou J."/>
            <person name="Zhang Y."/>
            <person name="Zhao Y."/>
            <person name="Liu Y."/>
            <person name="Song Y."/>
            <person name="Tong Y."/>
            <person name="Lu Y."/>
            <person name="Yang J."/>
            <person name="Xu C."/>
            <person name="Jia M."/>
            <person name="Peters R.J."/>
            <person name="Huang L."/>
            <person name="Gao W."/>
        </authorList>
    </citation>
    <scope>NUCLEOTIDE SEQUENCE [LARGE SCALE GENOMIC DNA]</scope>
    <source>
        <strain evidence="5">cv. XIE 37</strain>
        <tissue evidence="4">Leaf</tissue>
    </source>
</reference>
<comment type="caution">
    <text evidence="4">The sequence shown here is derived from an EMBL/GenBank/DDBJ whole genome shotgun (WGS) entry which is preliminary data.</text>
</comment>
<keyword evidence="1" id="KW-0472">Membrane</keyword>
<organism evidence="4 5">
    <name type="scientific">Tripterygium wilfordii</name>
    <name type="common">Thunder God vine</name>
    <dbReference type="NCBI Taxonomy" id="458696"/>
    <lineage>
        <taxon>Eukaryota</taxon>
        <taxon>Viridiplantae</taxon>
        <taxon>Streptophyta</taxon>
        <taxon>Embryophyta</taxon>
        <taxon>Tracheophyta</taxon>
        <taxon>Spermatophyta</taxon>
        <taxon>Magnoliopsida</taxon>
        <taxon>eudicotyledons</taxon>
        <taxon>Gunneridae</taxon>
        <taxon>Pentapetalae</taxon>
        <taxon>rosids</taxon>
        <taxon>fabids</taxon>
        <taxon>Celastrales</taxon>
        <taxon>Celastraceae</taxon>
        <taxon>Tripterygium</taxon>
    </lineage>
</organism>
<gene>
    <name evidence="4" type="ORF">HS088_TW12G01061</name>
</gene>
<dbReference type="InParanoid" id="A0A7J7D0L7"/>
<keyword evidence="1" id="KW-0812">Transmembrane</keyword>
<dbReference type="EMBL" id="JAAARO010000012">
    <property type="protein sequence ID" value="KAF5739850.1"/>
    <property type="molecule type" value="Genomic_DNA"/>
</dbReference>
<evidence type="ECO:0000256" key="2">
    <source>
        <dbReference type="SAM" id="SignalP"/>
    </source>
</evidence>
<feature type="chain" id="PRO_5029496281" description="Uncharacterized GPI-anchored protein At5g19230-like domain-containing protein" evidence="2">
    <location>
        <begin position="30"/>
        <end position="194"/>
    </location>
</feature>
<sequence>MAMAFPKITVFFFVILPAILLLSSSTVKCDEVEDNLLQGINSYRTSQNLQPLAKNNNANCLADEIADDLEDQPCSPTASTTPQLSSYRDQLSKCKIDPNTTTDAVVLPVCVRDLVPTLVLTNYTRTRYARYLNDSKYTRVGVGSEDDWMVVILTTDTPTGSFTNGAAAMAAAALVFGRNYMVTLLVVLFLFLVK</sequence>
<keyword evidence="5" id="KW-1185">Reference proteome</keyword>
<evidence type="ECO:0000256" key="1">
    <source>
        <dbReference type="SAM" id="Phobius"/>
    </source>
</evidence>
<evidence type="ECO:0000313" key="5">
    <source>
        <dbReference type="Proteomes" id="UP000593562"/>
    </source>
</evidence>
<dbReference type="FunCoup" id="A0A7J7D0L7">
    <property type="interactions" value="97"/>
</dbReference>
<feature type="transmembrane region" description="Helical" evidence="1">
    <location>
        <begin position="167"/>
        <end position="193"/>
    </location>
</feature>
<keyword evidence="1" id="KW-1133">Transmembrane helix</keyword>
<dbReference type="Proteomes" id="UP000593562">
    <property type="component" value="Unassembled WGS sequence"/>
</dbReference>
<dbReference type="Pfam" id="PF25884">
    <property type="entry name" value="At5g19230"/>
    <property type="match status" value="1"/>
</dbReference>
<feature type="domain" description="Uncharacterized GPI-anchored protein At5g19230-like" evidence="3">
    <location>
        <begin position="33"/>
        <end position="153"/>
    </location>
</feature>
<dbReference type="PANTHER" id="PTHR33976:SF2">
    <property type="entry name" value="GLYCOPROTEIN MEMBRANE GPI-ANCHORED"/>
    <property type="match status" value="1"/>
</dbReference>
<evidence type="ECO:0000313" key="4">
    <source>
        <dbReference type="EMBL" id="KAF5739850.1"/>
    </source>
</evidence>
<accession>A0A7J7D0L7</accession>
<feature type="signal peptide" evidence="2">
    <location>
        <begin position="1"/>
        <end position="29"/>
    </location>
</feature>
<dbReference type="InterPro" id="IPR035940">
    <property type="entry name" value="CAP_sf"/>
</dbReference>
<proteinExistence type="predicted"/>
<dbReference type="AlphaFoldDB" id="A0A7J7D0L7"/>
<evidence type="ECO:0000259" key="3">
    <source>
        <dbReference type="Pfam" id="PF25884"/>
    </source>
</evidence>